<keyword evidence="1 4" id="KW-0378">Hydrolase</keyword>
<dbReference type="InterPro" id="IPR029058">
    <property type="entry name" value="AB_hydrolase_fold"/>
</dbReference>
<dbReference type="Proteomes" id="UP000321057">
    <property type="component" value="Unassembled WGS sequence"/>
</dbReference>
<evidence type="ECO:0000313" key="5">
    <source>
        <dbReference type="Proteomes" id="UP000255277"/>
    </source>
</evidence>
<reference evidence="3 6" key="2">
    <citation type="submission" date="2019-07" db="EMBL/GenBank/DDBJ databases">
        <title>Whole genome shotgun sequence of Staphylococcus gallinarum NBRC 109767.</title>
        <authorList>
            <person name="Hosoyama A."/>
            <person name="Uohara A."/>
            <person name="Ohji S."/>
            <person name="Ichikawa N."/>
        </authorList>
    </citation>
    <scope>NUCLEOTIDE SEQUENCE [LARGE SCALE GENOMIC DNA]</scope>
    <source>
        <strain evidence="3 6">NBRC 109767</strain>
    </source>
</reference>
<dbReference type="EC" id="3.1.1.83" evidence="4"/>
<evidence type="ECO:0000259" key="2">
    <source>
        <dbReference type="Pfam" id="PF07859"/>
    </source>
</evidence>
<sequence length="325" mass="37180">MLKKIMLVPLITIGATFAYAKIKEKRSYKSFLIEQVFKMTRSKLTFSTVEGAQRAQSVTQYETKGLHQQPKHQFENTVERCDQNDTTTYIINQQPDDAQDIVLYIHGGAWFKDPLQGHFEFVDQLASELSATIIMPIYQKVPHADYRATFKLITAIYERILDTYQAQDCSRIILMGDSAGGQIALAFAQLLKHKDMRQPDNIVLISPVLDATFNHSATIEYETVDPLLGIQGLNYFLKQWAATLPLEHSILSPINGDMTGLGHITLVIGTKELLYPDALRLSTKLNHNNIEHEFIVGYNQFHIYPIFNIPERRQTINKLKRILKR</sequence>
<dbReference type="SUPFAM" id="SSF53474">
    <property type="entry name" value="alpha/beta-Hydrolases"/>
    <property type="match status" value="1"/>
</dbReference>
<dbReference type="OrthoDB" id="9815425at2"/>
<dbReference type="EMBL" id="UHDK01000001">
    <property type="protein sequence ID" value="SUM34988.1"/>
    <property type="molecule type" value="Genomic_DNA"/>
</dbReference>
<organism evidence="4 5">
    <name type="scientific">Staphylococcus gallinarum</name>
    <dbReference type="NCBI Taxonomy" id="1293"/>
    <lineage>
        <taxon>Bacteria</taxon>
        <taxon>Bacillati</taxon>
        <taxon>Bacillota</taxon>
        <taxon>Bacilli</taxon>
        <taxon>Bacillales</taxon>
        <taxon>Staphylococcaceae</taxon>
        <taxon>Staphylococcus</taxon>
    </lineage>
</organism>
<dbReference type="EMBL" id="BKAX01000004">
    <property type="protein sequence ID" value="GEQ05971.1"/>
    <property type="molecule type" value="Genomic_DNA"/>
</dbReference>
<dbReference type="InterPro" id="IPR013094">
    <property type="entry name" value="AB_hydrolase_3"/>
</dbReference>
<reference evidence="4 5" key="1">
    <citation type="submission" date="2018-06" db="EMBL/GenBank/DDBJ databases">
        <authorList>
            <consortium name="Pathogen Informatics"/>
            <person name="Doyle S."/>
        </authorList>
    </citation>
    <scope>NUCLEOTIDE SEQUENCE [LARGE SCALE GENOMIC DNA]</scope>
    <source>
        <strain evidence="4 5">NCTC12195</strain>
    </source>
</reference>
<dbReference type="AlphaFoldDB" id="A0A0D0SM35"/>
<name>A0A0D0SM35_STAGA</name>
<evidence type="ECO:0000256" key="1">
    <source>
        <dbReference type="ARBA" id="ARBA00022801"/>
    </source>
</evidence>
<dbReference type="GO" id="GO:0016787">
    <property type="term" value="F:hydrolase activity"/>
    <property type="evidence" value="ECO:0007669"/>
    <property type="project" value="UniProtKB-KW"/>
</dbReference>
<evidence type="ECO:0000313" key="6">
    <source>
        <dbReference type="Proteomes" id="UP000321057"/>
    </source>
</evidence>
<evidence type="ECO:0000313" key="3">
    <source>
        <dbReference type="EMBL" id="GEQ05971.1"/>
    </source>
</evidence>
<feature type="domain" description="Alpha/beta hydrolase fold-3" evidence="2">
    <location>
        <begin position="102"/>
        <end position="304"/>
    </location>
</feature>
<proteinExistence type="predicted"/>
<dbReference type="RefSeq" id="WP_042740338.1">
    <property type="nucleotide sequence ID" value="NZ_BKAX01000004.1"/>
</dbReference>
<dbReference type="STRING" id="1293.SH09_14700"/>
<accession>A0A0D0SM35</accession>
<dbReference type="Proteomes" id="UP000255277">
    <property type="component" value="Unassembled WGS sequence"/>
</dbReference>
<dbReference type="PANTHER" id="PTHR48081">
    <property type="entry name" value="AB HYDROLASE SUPERFAMILY PROTEIN C4A8.06C"/>
    <property type="match status" value="1"/>
</dbReference>
<dbReference type="Gene3D" id="3.40.50.1820">
    <property type="entry name" value="alpha/beta hydrolase"/>
    <property type="match status" value="1"/>
</dbReference>
<keyword evidence="6" id="KW-1185">Reference proteome</keyword>
<dbReference type="PANTHER" id="PTHR48081:SF8">
    <property type="entry name" value="ALPHA_BETA HYDROLASE FOLD-3 DOMAIN-CONTAINING PROTEIN-RELATED"/>
    <property type="match status" value="1"/>
</dbReference>
<dbReference type="Pfam" id="PF07859">
    <property type="entry name" value="Abhydrolase_3"/>
    <property type="match status" value="1"/>
</dbReference>
<evidence type="ECO:0000313" key="4">
    <source>
        <dbReference type="EMBL" id="SUM34988.1"/>
    </source>
</evidence>
<protein>
    <submittedName>
        <fullName evidence="4">Esterase</fullName>
        <ecNumber evidence="4">3.1.1.83</ecNumber>
    </submittedName>
</protein>
<gene>
    <name evidence="4" type="primary">mlhB</name>
    <name evidence="4" type="ORF">NCTC12195_04516</name>
    <name evidence="3" type="ORF">SGA02_17990</name>
</gene>
<dbReference type="InterPro" id="IPR050300">
    <property type="entry name" value="GDXG_lipolytic_enzyme"/>
</dbReference>